<organism evidence="3 4">
    <name type="scientific">Mycena chlorophos</name>
    <name type="common">Agaric fungus</name>
    <name type="synonym">Agaricus chlorophos</name>
    <dbReference type="NCBI Taxonomy" id="658473"/>
    <lineage>
        <taxon>Eukaryota</taxon>
        <taxon>Fungi</taxon>
        <taxon>Dikarya</taxon>
        <taxon>Basidiomycota</taxon>
        <taxon>Agaricomycotina</taxon>
        <taxon>Agaricomycetes</taxon>
        <taxon>Agaricomycetidae</taxon>
        <taxon>Agaricales</taxon>
        <taxon>Marasmiineae</taxon>
        <taxon>Mycenaceae</taxon>
        <taxon>Mycena</taxon>
    </lineage>
</organism>
<evidence type="ECO:0000256" key="1">
    <source>
        <dbReference type="SAM" id="Coils"/>
    </source>
</evidence>
<dbReference type="EMBL" id="JACAZE010000013">
    <property type="protein sequence ID" value="KAF7300392.1"/>
    <property type="molecule type" value="Genomic_DNA"/>
</dbReference>
<dbReference type="InterPro" id="IPR040521">
    <property type="entry name" value="KDZ"/>
</dbReference>
<dbReference type="OrthoDB" id="3246730at2759"/>
<gene>
    <name evidence="3" type="ORF">HMN09_00922700</name>
</gene>
<sequence length="915" mass="104319">MPLTTSWTTKWTLTNTRTMYCPERAGWTLVRGGEEALEDLRREVGALQESLARNHNARGFPRRRDTRQRRNRVQHLVEGFSVWDSEIADALEGWDLFVDTNGRAANYVLPEDAVVQRTRVIRVVDLLGWEERTIHYIEGNKCIPAAMIRQGLVPVSPQLPVLAFTLRTIEQYQAQHLRCPRFGKQAFVRSLCDLEGIAPLPHLTVQFTVAYDLLLHAREILRLRVGRVLGRDGPDWRLKNGCPCCTYRVRGKTCLHPAVCITVDGNDSAKRFDRRERAEDGTPGVSLHRDDNRVAPRDYYLSREFVDQYGKDVPEELLKSFVPDPEFDEDGDGCGDTWENMNEGKTGKSWGMYDETGIFVGLCRHSFVLKICDMVRSGELAKYGLAVTAALLGALHSLLAGYDIGCKFTKWAHSHPILARLINDGQHHLSTVVGAFHGCSHGRGCQCRFLPLYRLAAGLEPFESCESWFSKSNALASVIRYATRFHRQQEIAEYCAHADDFDAYPNLSSLLVSKYKHALEVLATLPALEEMMVELGVPRREVFETWLKEEAEVLKKLSKEPEEETLQMEYFQKLVNFYAAESVVQAMLDPADAFIADDESSAKETQRRETLRRQALERRDKCLEVVQDLERRMDITERWVPDSEEWSAAAVLVRERKFRRALDALQAGVIARLLELTKVNMAGTGYKVRKHIAKALQARSKALRNLLLRYNEAALEMVPPRQTVAWEDIVDYAFLADFDLLRLVREDIRDAVWAKPGARAAMDAHFRILRAEEERTRLNVEIRRLVTYMRDEEQFLIYRERQLEAAGQARQACQVRKLRNLRGRFSVLHVTRLAKLSKLPGFTGSILVGEPEGNERLVPAQGAPLERPPANVQEEQRLFDQDEEPEQDGGDDTDDEEVDGLTEALETIVQIAEDS</sequence>
<evidence type="ECO:0000256" key="2">
    <source>
        <dbReference type="SAM" id="MobiDB-lite"/>
    </source>
</evidence>
<proteinExistence type="predicted"/>
<comment type="caution">
    <text evidence="3">The sequence shown here is derived from an EMBL/GenBank/DDBJ whole genome shotgun (WGS) entry which is preliminary data.</text>
</comment>
<keyword evidence="4" id="KW-1185">Reference proteome</keyword>
<name>A0A8H6W0E2_MYCCL</name>
<feature type="coiled-coil region" evidence="1">
    <location>
        <begin position="30"/>
        <end position="57"/>
    </location>
</feature>
<feature type="region of interest" description="Disordered" evidence="2">
    <location>
        <begin position="857"/>
        <end position="900"/>
    </location>
</feature>
<evidence type="ECO:0000313" key="3">
    <source>
        <dbReference type="EMBL" id="KAF7300392.1"/>
    </source>
</evidence>
<reference evidence="3" key="1">
    <citation type="submission" date="2020-05" db="EMBL/GenBank/DDBJ databases">
        <title>Mycena genomes resolve the evolution of fungal bioluminescence.</title>
        <authorList>
            <person name="Tsai I.J."/>
        </authorList>
    </citation>
    <scope>NUCLEOTIDE SEQUENCE</scope>
    <source>
        <strain evidence="3">110903Hualien_Pintung</strain>
    </source>
</reference>
<dbReference type="PANTHER" id="PTHR33096">
    <property type="entry name" value="CXC2 DOMAIN-CONTAINING PROTEIN"/>
    <property type="match status" value="1"/>
</dbReference>
<dbReference type="AlphaFoldDB" id="A0A8H6W0E2"/>
<keyword evidence="1" id="KW-0175">Coiled coil</keyword>
<dbReference type="Proteomes" id="UP000613580">
    <property type="component" value="Unassembled WGS sequence"/>
</dbReference>
<dbReference type="PANTHER" id="PTHR33096:SF1">
    <property type="entry name" value="CXC1-LIKE CYSTEINE CLUSTER ASSOCIATED WITH KDZ TRANSPOSASES DOMAIN-CONTAINING PROTEIN"/>
    <property type="match status" value="1"/>
</dbReference>
<dbReference type="Pfam" id="PF18758">
    <property type="entry name" value="KDZ"/>
    <property type="match status" value="1"/>
</dbReference>
<feature type="compositionally biased region" description="Acidic residues" evidence="2">
    <location>
        <begin position="881"/>
        <end position="900"/>
    </location>
</feature>
<evidence type="ECO:0000313" key="4">
    <source>
        <dbReference type="Proteomes" id="UP000613580"/>
    </source>
</evidence>
<protein>
    <submittedName>
        <fullName evidence="3">Uncharacterized protein</fullName>
    </submittedName>
</protein>
<accession>A0A8H6W0E2</accession>